<dbReference type="InterPro" id="IPR026870">
    <property type="entry name" value="Zinc_ribbon_dom"/>
</dbReference>
<dbReference type="AlphaFoldDB" id="A0A0R1JXV7"/>
<dbReference type="GeneID" id="84783226"/>
<reference evidence="3 4" key="1">
    <citation type="journal article" date="2015" name="Genome Announc.">
        <title>Expanding the biotechnology potential of lactobacilli through comparative genomics of 213 strains and associated genera.</title>
        <authorList>
            <person name="Sun Z."/>
            <person name="Harris H.M."/>
            <person name="McCann A."/>
            <person name="Guo C."/>
            <person name="Argimon S."/>
            <person name="Zhang W."/>
            <person name="Yang X."/>
            <person name="Jeffery I.B."/>
            <person name="Cooney J.C."/>
            <person name="Kagawa T.F."/>
            <person name="Liu W."/>
            <person name="Song Y."/>
            <person name="Salvetti E."/>
            <person name="Wrobel A."/>
            <person name="Rasinkangas P."/>
            <person name="Parkhill J."/>
            <person name="Rea M.C."/>
            <person name="O'Sullivan O."/>
            <person name="Ritari J."/>
            <person name="Douillard F.P."/>
            <person name="Paul Ross R."/>
            <person name="Yang R."/>
            <person name="Briner A.E."/>
            <person name="Felis G.E."/>
            <person name="de Vos W.M."/>
            <person name="Barrangou R."/>
            <person name="Klaenhammer T.R."/>
            <person name="Caufield P.W."/>
            <person name="Cui Y."/>
            <person name="Zhang H."/>
            <person name="O'Toole P.W."/>
        </authorList>
    </citation>
    <scope>NUCLEOTIDE SEQUENCE [LARGE SCALE GENOMIC DNA]</scope>
    <source>
        <strain evidence="3 4">DSM 19117</strain>
    </source>
</reference>
<dbReference type="Proteomes" id="UP000051162">
    <property type="component" value="Unassembled WGS sequence"/>
</dbReference>
<name>A0A0R1JXV7_9LACO</name>
<keyword evidence="4" id="KW-1185">Reference proteome</keyword>
<protein>
    <recommendedName>
        <fullName evidence="2">Zinc-ribbon domain-containing protein</fullName>
    </recommendedName>
</protein>
<accession>A0A0R1JXV7</accession>
<dbReference type="InterPro" id="IPR038587">
    <property type="entry name" value="Ribosomal_eL40_sf"/>
</dbReference>
<evidence type="ECO:0000313" key="4">
    <source>
        <dbReference type="Proteomes" id="UP000051162"/>
    </source>
</evidence>
<feature type="domain" description="Zinc-ribbon" evidence="2">
    <location>
        <begin position="7"/>
        <end position="29"/>
    </location>
</feature>
<comment type="caution">
    <text evidence="3">The sequence shown here is derived from an EMBL/GenBank/DDBJ whole genome shotgun (WGS) entry which is preliminary data.</text>
</comment>
<organism evidence="3 4">
    <name type="scientific">Levilactobacillus namurensis DSM 19117</name>
    <dbReference type="NCBI Taxonomy" id="1423773"/>
    <lineage>
        <taxon>Bacteria</taxon>
        <taxon>Bacillati</taxon>
        <taxon>Bacillota</taxon>
        <taxon>Bacilli</taxon>
        <taxon>Lactobacillales</taxon>
        <taxon>Lactobacillaceae</taxon>
        <taxon>Levilactobacillus</taxon>
    </lineage>
</organism>
<sequence>MATDLKFCPQCGAKITATDQTCPRCHTDLRPFREVKQPQAAPAKPKLNLNTLSANPYREGMKRLKAREGSQPTTTKHRWHWPWSKE</sequence>
<dbReference type="RefSeq" id="WP_056944693.1">
    <property type="nucleotide sequence ID" value="NZ_AZDT01000058.1"/>
</dbReference>
<dbReference type="STRING" id="1423773.FD30_GL000399"/>
<dbReference type="Gene3D" id="4.10.1060.50">
    <property type="match status" value="1"/>
</dbReference>
<dbReference type="OrthoDB" id="2293175at2"/>
<evidence type="ECO:0000256" key="1">
    <source>
        <dbReference type="SAM" id="MobiDB-lite"/>
    </source>
</evidence>
<dbReference type="EMBL" id="AZDT01000058">
    <property type="protein sequence ID" value="KRK73561.1"/>
    <property type="molecule type" value="Genomic_DNA"/>
</dbReference>
<gene>
    <name evidence="3" type="ORF">FD30_GL000399</name>
</gene>
<evidence type="ECO:0000313" key="3">
    <source>
        <dbReference type="EMBL" id="KRK73561.1"/>
    </source>
</evidence>
<evidence type="ECO:0000259" key="2">
    <source>
        <dbReference type="Pfam" id="PF13240"/>
    </source>
</evidence>
<feature type="region of interest" description="Disordered" evidence="1">
    <location>
        <begin position="63"/>
        <end position="86"/>
    </location>
</feature>
<dbReference type="Pfam" id="PF13240">
    <property type="entry name" value="Zn_Ribbon_1"/>
    <property type="match status" value="1"/>
</dbReference>
<dbReference type="PATRIC" id="fig|1423773.3.peg.408"/>
<proteinExistence type="predicted"/>